<dbReference type="EMBL" id="JBGNYA010000002">
    <property type="protein sequence ID" value="MFA1612635.1"/>
    <property type="molecule type" value="Genomic_DNA"/>
</dbReference>
<comment type="caution">
    <text evidence="2">The sequence shown here is derived from an EMBL/GenBank/DDBJ whole genome shotgun (WGS) entry which is preliminary data.</text>
</comment>
<protein>
    <submittedName>
        <fullName evidence="2">Uncharacterized protein</fullName>
    </submittedName>
</protein>
<dbReference type="Proteomes" id="UP001570511">
    <property type="component" value="Unassembled WGS sequence"/>
</dbReference>
<reference evidence="2 3" key="1">
    <citation type="submission" date="2024-08" db="EMBL/GenBank/DDBJ databases">
        <title>Halobellus sp. MBLA0158 whole genome sequence.</title>
        <authorList>
            <person name="Hwang C.Y."/>
            <person name="Cho E.-S."/>
            <person name="Seo M.-J."/>
        </authorList>
    </citation>
    <scope>NUCLEOTIDE SEQUENCE [LARGE SCALE GENOMIC DNA]</scope>
    <source>
        <strain evidence="2 3">MBLA0158</strain>
    </source>
</reference>
<feature type="transmembrane region" description="Helical" evidence="1">
    <location>
        <begin position="65"/>
        <end position="89"/>
    </location>
</feature>
<accession>A0ABD5MKG2</accession>
<dbReference type="AlphaFoldDB" id="A0ABD5MKG2"/>
<organism evidence="2 3">
    <name type="scientific">Halobellus rubicundus</name>
    <dbReference type="NCBI Taxonomy" id="2996466"/>
    <lineage>
        <taxon>Archaea</taxon>
        <taxon>Methanobacteriati</taxon>
        <taxon>Methanobacteriota</taxon>
        <taxon>Stenosarchaea group</taxon>
        <taxon>Halobacteria</taxon>
        <taxon>Halobacteriales</taxon>
        <taxon>Haloferacaceae</taxon>
        <taxon>Halobellus</taxon>
    </lineage>
</organism>
<feature type="transmembrane region" description="Helical" evidence="1">
    <location>
        <begin position="12"/>
        <end position="37"/>
    </location>
</feature>
<keyword evidence="1" id="KW-0472">Membrane</keyword>
<evidence type="ECO:0000313" key="2">
    <source>
        <dbReference type="EMBL" id="MFA1612635.1"/>
    </source>
</evidence>
<evidence type="ECO:0000313" key="3">
    <source>
        <dbReference type="Proteomes" id="UP001570511"/>
    </source>
</evidence>
<gene>
    <name evidence="2" type="ORF">OS889_16765</name>
</gene>
<sequence>MNSGQGDVFDAIRTLVLGPFVALAIGVLFYVAARIYWVLRPMGTSGPFADAYNTLGTSLSISYGLFQLASGIGTIFAVAVIGLAAYNFFNSFGGGRRGR</sequence>
<proteinExistence type="predicted"/>
<keyword evidence="1" id="KW-1133">Transmembrane helix</keyword>
<keyword evidence="1" id="KW-0812">Transmembrane</keyword>
<name>A0ABD5MKG2_9EURY</name>
<evidence type="ECO:0000256" key="1">
    <source>
        <dbReference type="SAM" id="Phobius"/>
    </source>
</evidence>
<dbReference type="RefSeq" id="WP_372391998.1">
    <property type="nucleotide sequence ID" value="NZ_JBGNYA010000002.1"/>
</dbReference>
<keyword evidence="3" id="KW-1185">Reference proteome</keyword>